<evidence type="ECO:0000256" key="3">
    <source>
        <dbReference type="ARBA" id="ARBA00022676"/>
    </source>
</evidence>
<dbReference type="EC" id="2.4.2.4" evidence="6"/>
<evidence type="ECO:0000256" key="2">
    <source>
        <dbReference type="ARBA" id="ARBA00011738"/>
    </source>
</evidence>
<dbReference type="InterPro" id="IPR017459">
    <property type="entry name" value="Glycosyl_Trfase_fam3_N_dom"/>
</dbReference>
<dbReference type="PIRSF" id="PIRSF000478">
    <property type="entry name" value="TP_PyNP"/>
    <property type="match status" value="1"/>
</dbReference>
<dbReference type="InterPro" id="IPR035902">
    <property type="entry name" value="Nuc_phospho_transferase"/>
</dbReference>
<dbReference type="RefSeq" id="WP_132675813.1">
    <property type="nucleotide sequence ID" value="NZ_SMKS01000027.1"/>
</dbReference>
<dbReference type="FunFam" id="3.40.1030.10:FF:000001">
    <property type="entry name" value="Thymidine phosphorylase"/>
    <property type="match status" value="1"/>
</dbReference>
<dbReference type="AlphaFoldDB" id="A0A4R4VRF2"/>
<dbReference type="InterPro" id="IPR018090">
    <property type="entry name" value="Pyrmidine_PPas_bac/euk"/>
</dbReference>
<comment type="subunit">
    <text evidence="2">Homodimer.</text>
</comment>
<dbReference type="Gene3D" id="3.90.1170.30">
    <property type="entry name" value="Pyrimidine nucleoside phosphorylase-like, C-terminal domain"/>
    <property type="match status" value="1"/>
</dbReference>
<name>A0A4R4VRF2_9PSEU</name>
<feature type="domain" description="Pyrimidine nucleoside phosphorylase C-terminal" evidence="5">
    <location>
        <begin position="336"/>
        <end position="410"/>
    </location>
</feature>
<dbReference type="SUPFAM" id="SSF47648">
    <property type="entry name" value="Nucleoside phosphorylase/phosphoribosyltransferase N-terminal domain"/>
    <property type="match status" value="1"/>
</dbReference>
<dbReference type="EMBL" id="SMKS01000027">
    <property type="protein sequence ID" value="TDD04905.1"/>
    <property type="molecule type" value="Genomic_DNA"/>
</dbReference>
<dbReference type="InterPro" id="IPR013102">
    <property type="entry name" value="PYNP_C"/>
</dbReference>
<organism evidence="6 7">
    <name type="scientific">Saccharopolyspora terrae</name>
    <dbReference type="NCBI Taxonomy" id="2530384"/>
    <lineage>
        <taxon>Bacteria</taxon>
        <taxon>Bacillati</taxon>
        <taxon>Actinomycetota</taxon>
        <taxon>Actinomycetes</taxon>
        <taxon>Pseudonocardiales</taxon>
        <taxon>Pseudonocardiaceae</taxon>
        <taxon>Saccharopolyspora</taxon>
    </lineage>
</organism>
<evidence type="ECO:0000256" key="4">
    <source>
        <dbReference type="ARBA" id="ARBA00022679"/>
    </source>
</evidence>
<comment type="caution">
    <text evidence="6">The sequence shown here is derived from an EMBL/GenBank/DDBJ whole genome shotgun (WGS) entry which is preliminary data.</text>
</comment>
<dbReference type="Pfam" id="PF02885">
    <property type="entry name" value="Glycos_trans_3N"/>
    <property type="match status" value="1"/>
</dbReference>
<dbReference type="FunFam" id="1.20.970.10:FF:000004">
    <property type="entry name" value="Thymidine phosphorylase"/>
    <property type="match status" value="1"/>
</dbReference>
<dbReference type="SUPFAM" id="SSF52418">
    <property type="entry name" value="Nucleoside phosphorylase/phosphoribosyltransferase catalytic domain"/>
    <property type="match status" value="1"/>
</dbReference>
<evidence type="ECO:0000256" key="1">
    <source>
        <dbReference type="ARBA" id="ARBA00006915"/>
    </source>
</evidence>
<evidence type="ECO:0000313" key="7">
    <source>
        <dbReference type="Proteomes" id="UP000295674"/>
    </source>
</evidence>
<dbReference type="Gene3D" id="1.20.970.10">
    <property type="entry name" value="Transferase, Pyrimidine Nucleoside Phosphorylase, Chain C"/>
    <property type="match status" value="1"/>
</dbReference>
<dbReference type="GO" id="GO:0005829">
    <property type="term" value="C:cytosol"/>
    <property type="evidence" value="ECO:0007669"/>
    <property type="project" value="TreeGrafter"/>
</dbReference>
<reference evidence="6 7" key="1">
    <citation type="submission" date="2019-03" db="EMBL/GenBank/DDBJ databases">
        <title>Draft genome sequences of novel Actinobacteria.</title>
        <authorList>
            <person name="Sahin N."/>
            <person name="Ay H."/>
            <person name="Saygin H."/>
        </authorList>
    </citation>
    <scope>NUCLEOTIDE SEQUENCE [LARGE SCALE GENOMIC DNA]</scope>
    <source>
        <strain evidence="6 7">16K309</strain>
    </source>
</reference>
<dbReference type="GO" id="GO:0006213">
    <property type="term" value="P:pyrimidine nucleoside metabolic process"/>
    <property type="evidence" value="ECO:0007669"/>
    <property type="project" value="InterPro"/>
</dbReference>
<dbReference type="GO" id="GO:0006206">
    <property type="term" value="P:pyrimidine nucleobase metabolic process"/>
    <property type="evidence" value="ECO:0007669"/>
    <property type="project" value="InterPro"/>
</dbReference>
<dbReference type="PANTHER" id="PTHR10515:SF0">
    <property type="entry name" value="THYMIDINE PHOSPHORYLASE"/>
    <property type="match status" value="1"/>
</dbReference>
<protein>
    <submittedName>
        <fullName evidence="6">Thymidine phosphorylase</fullName>
        <ecNumber evidence="6">2.4.2.4</ecNumber>
    </submittedName>
</protein>
<dbReference type="InterPro" id="IPR036566">
    <property type="entry name" value="PYNP-like_C_sf"/>
</dbReference>
<dbReference type="GO" id="GO:0009032">
    <property type="term" value="F:thymidine phosphorylase activity"/>
    <property type="evidence" value="ECO:0007669"/>
    <property type="project" value="UniProtKB-EC"/>
</dbReference>
<sequence>MVFSAIDVIRAKRDGLRLSDEQIDWVVDAYTRGEVADEQMSALAMAVLLRGMTPEETARWTAAMVASGDTLALSGLSRPTVDKHSTGGVGDKITLPLTPLVAACGAAVPQLSGRGLGHTGGTLDKLESIPGWRASLTADEIRDRLRDVGAVICAATEGLAPADRKLYALRDVTGTVESVPLIASSIMSKKIAEGVESLVLDVKCGSGAFMKTPDQARELAAALVDIGAANGLRISALITDMSVPLGRAVGNALEVAESVEVLRGGGPPDVVELTVELAREMLRHAGISGVDPAEVLADGRAHEVWCRMITAQGGDPEAALPQAAHVDTITAPASGTLTGLDAHVVGLAAWRLGAGRARKEDTVDHAAGVLCLAKPGERVTEGQPLLELRTDRPETLPAVRESLRAAYEISGADVKSTPLILDKVTAGRSSR</sequence>
<dbReference type="GO" id="GO:0004645">
    <property type="term" value="F:1,4-alpha-oligoglucan phosphorylase activity"/>
    <property type="evidence" value="ECO:0007669"/>
    <property type="project" value="InterPro"/>
</dbReference>
<dbReference type="NCBIfam" id="TIGR02644">
    <property type="entry name" value="Y_phosphoryl"/>
    <property type="match status" value="1"/>
</dbReference>
<evidence type="ECO:0000259" key="5">
    <source>
        <dbReference type="SMART" id="SM00941"/>
    </source>
</evidence>
<dbReference type="Proteomes" id="UP000295674">
    <property type="component" value="Unassembled WGS sequence"/>
</dbReference>
<dbReference type="SMART" id="SM00941">
    <property type="entry name" value="PYNP_C"/>
    <property type="match status" value="1"/>
</dbReference>
<gene>
    <name evidence="6" type="ORF">E1181_16745</name>
</gene>
<dbReference type="PROSITE" id="PS00647">
    <property type="entry name" value="THYMID_PHOSPHORYLASE"/>
    <property type="match status" value="1"/>
</dbReference>
<dbReference type="SUPFAM" id="SSF54680">
    <property type="entry name" value="Pyrimidine nucleoside phosphorylase C-terminal domain"/>
    <property type="match status" value="1"/>
</dbReference>
<dbReference type="InterPro" id="IPR036320">
    <property type="entry name" value="Glycosyl_Trfase_fam3_N_dom_sf"/>
</dbReference>
<accession>A0A4R4VRF2</accession>
<dbReference type="Pfam" id="PF07831">
    <property type="entry name" value="PYNP_C"/>
    <property type="match status" value="1"/>
</dbReference>
<dbReference type="Pfam" id="PF00591">
    <property type="entry name" value="Glycos_transf_3"/>
    <property type="match status" value="1"/>
</dbReference>
<evidence type="ECO:0000313" key="6">
    <source>
        <dbReference type="EMBL" id="TDD04905.1"/>
    </source>
</evidence>
<comment type="similarity">
    <text evidence="1">Belongs to the thymidine/pyrimidine-nucleoside phosphorylase family.</text>
</comment>
<keyword evidence="4 6" id="KW-0808">Transferase</keyword>
<dbReference type="NCBIfam" id="NF004490">
    <property type="entry name" value="PRK05820.1"/>
    <property type="match status" value="1"/>
</dbReference>
<dbReference type="InterPro" id="IPR000053">
    <property type="entry name" value="Thymidine/pyrmidine_PPase"/>
</dbReference>
<dbReference type="OrthoDB" id="9763887at2"/>
<dbReference type="Gene3D" id="3.40.1030.10">
    <property type="entry name" value="Nucleoside phosphorylase/phosphoribosyltransferase catalytic domain"/>
    <property type="match status" value="1"/>
</dbReference>
<dbReference type="InterPro" id="IPR017872">
    <property type="entry name" value="Pyrmidine_PPase_CS"/>
</dbReference>
<keyword evidence="3 6" id="KW-0328">Glycosyltransferase</keyword>
<dbReference type="PANTHER" id="PTHR10515">
    <property type="entry name" value="THYMIDINE PHOSPHORYLASE"/>
    <property type="match status" value="1"/>
</dbReference>
<keyword evidence="7" id="KW-1185">Reference proteome</keyword>
<dbReference type="InterPro" id="IPR000312">
    <property type="entry name" value="Glycosyl_Trfase_fam3"/>
</dbReference>
<proteinExistence type="inferred from homology"/>